<organism evidence="1">
    <name type="scientific">Pararge aegeria</name>
    <name type="common">speckled wood butterfly</name>
    <dbReference type="NCBI Taxonomy" id="116150"/>
    <lineage>
        <taxon>Eukaryota</taxon>
        <taxon>Metazoa</taxon>
        <taxon>Ecdysozoa</taxon>
        <taxon>Arthropoda</taxon>
        <taxon>Hexapoda</taxon>
        <taxon>Insecta</taxon>
        <taxon>Pterygota</taxon>
        <taxon>Neoptera</taxon>
        <taxon>Endopterygota</taxon>
        <taxon>Lepidoptera</taxon>
        <taxon>Glossata</taxon>
        <taxon>Ditrysia</taxon>
        <taxon>Papilionoidea</taxon>
        <taxon>Nymphalidae</taxon>
        <taxon>Satyrinae</taxon>
        <taxon>Satyrini</taxon>
        <taxon>Parargina</taxon>
        <taxon>Pararge</taxon>
    </lineage>
</organism>
<accession>S4P2K3</accession>
<evidence type="ECO:0000313" key="1">
    <source>
        <dbReference type="EMBL" id="JAA80590.1"/>
    </source>
</evidence>
<reference evidence="1" key="2">
    <citation type="submission" date="2013-05" db="EMBL/GenBank/DDBJ databases">
        <authorList>
            <person name="Carter J.-M."/>
            <person name="Baker S.C."/>
            <person name="Pink R."/>
            <person name="Carter D.R.F."/>
            <person name="Collins A."/>
            <person name="Tomlin J."/>
            <person name="Gibbs M."/>
            <person name="Breuker C.J."/>
        </authorList>
    </citation>
    <scope>NUCLEOTIDE SEQUENCE</scope>
    <source>
        <tissue evidence="1">Ovary</tissue>
    </source>
</reference>
<dbReference type="EMBL" id="GAIX01011970">
    <property type="protein sequence ID" value="JAA80590.1"/>
    <property type="molecule type" value="Transcribed_RNA"/>
</dbReference>
<name>S4P2K3_9NEOP</name>
<sequence>MFLRVKNLKYKKKPKKRHNCSVLNFWYSNFRCNFDLSSISQLIQLKHVWSRRRQEETFEGTKEVLKGAR</sequence>
<dbReference type="AlphaFoldDB" id="S4P2K3"/>
<proteinExistence type="predicted"/>
<protein>
    <submittedName>
        <fullName evidence="1">Histone H3.3B</fullName>
    </submittedName>
</protein>
<reference evidence="1" key="1">
    <citation type="journal article" date="2013" name="BMC Genomics">
        <title>Unscrambling butterfly oogenesis.</title>
        <authorList>
            <person name="Carter J.M."/>
            <person name="Baker S.C."/>
            <person name="Pink R."/>
            <person name="Carter D.R."/>
            <person name="Collins A."/>
            <person name="Tomlin J."/>
            <person name="Gibbs M."/>
            <person name="Breuker C.J."/>
        </authorList>
    </citation>
    <scope>NUCLEOTIDE SEQUENCE</scope>
    <source>
        <tissue evidence="1">Ovary</tissue>
    </source>
</reference>